<reference evidence="1" key="3">
    <citation type="submission" date="2016-12" db="EMBL/GenBank/DDBJ databases">
        <title>Annotation of the draft genome assembly of Crocosphaera watsonii WH 8501.</title>
        <authorList>
            <consortium name="US DOE Joint Genome Institute (JGI-ORNL)"/>
            <person name="Larimer F."/>
            <person name="Land M."/>
        </authorList>
    </citation>
    <scope>NUCLEOTIDE SEQUENCE</scope>
    <source>
        <strain evidence="1">WH 8501</strain>
    </source>
</reference>
<protein>
    <recommendedName>
        <fullName evidence="3">ATP-dependent Zn protease</fullName>
    </recommendedName>
</protein>
<reference evidence="1" key="1">
    <citation type="submission" date="2004-02" db="EMBL/GenBank/DDBJ databases">
        <authorList>
            <consortium name="DOE Joint Genome Institute"/>
        </authorList>
    </citation>
    <scope>NUCLEOTIDE SEQUENCE [LARGE SCALE GENOMIC DNA]</scope>
    <source>
        <strain evidence="1">WH 8501</strain>
    </source>
</reference>
<dbReference type="Gene3D" id="1.20.58.760">
    <property type="entry name" value="Peptidase M41"/>
    <property type="match status" value="1"/>
</dbReference>
<dbReference type="AlphaFoldDB" id="Q4C9W0"/>
<dbReference type="InterPro" id="IPR037219">
    <property type="entry name" value="Peptidase_M41-like"/>
</dbReference>
<dbReference type="GO" id="GO:0004176">
    <property type="term" value="F:ATP-dependent peptidase activity"/>
    <property type="evidence" value="ECO:0007669"/>
    <property type="project" value="InterPro"/>
</dbReference>
<proteinExistence type="predicted"/>
<dbReference type="RefSeq" id="WP_007303478.1">
    <property type="nucleotide sequence ID" value="NZ_AADV02000001.1"/>
</dbReference>
<keyword evidence="2" id="KW-1185">Reference proteome</keyword>
<accession>Q4C9W0</accession>
<organism evidence="1 2">
    <name type="scientific">Crocosphaera watsonii WH 8501</name>
    <dbReference type="NCBI Taxonomy" id="165597"/>
    <lineage>
        <taxon>Bacteria</taxon>
        <taxon>Bacillati</taxon>
        <taxon>Cyanobacteriota</taxon>
        <taxon>Cyanophyceae</taxon>
        <taxon>Oscillatoriophycideae</taxon>
        <taxon>Chroococcales</taxon>
        <taxon>Aphanothecaceae</taxon>
        <taxon>Crocosphaera</taxon>
    </lineage>
</organism>
<dbReference type="GO" id="GO:0004222">
    <property type="term" value="F:metalloendopeptidase activity"/>
    <property type="evidence" value="ECO:0007669"/>
    <property type="project" value="InterPro"/>
</dbReference>
<name>Q4C9W0_CROWT</name>
<evidence type="ECO:0000313" key="2">
    <source>
        <dbReference type="Proteomes" id="UP000003922"/>
    </source>
</evidence>
<dbReference type="SUPFAM" id="SSF140990">
    <property type="entry name" value="FtsH protease domain-like"/>
    <property type="match status" value="1"/>
</dbReference>
<dbReference type="PANTHER" id="PTHR33471">
    <property type="entry name" value="ATP-DEPENDENT ZINC METALLOPROTEASE-RELATED"/>
    <property type="match status" value="1"/>
</dbReference>
<dbReference type="OrthoDB" id="448792at2"/>
<evidence type="ECO:0000313" key="1">
    <source>
        <dbReference type="EMBL" id="EAM53176.1"/>
    </source>
</evidence>
<gene>
    <name evidence="1" type="ORF">CwatDRAFT_6268</name>
</gene>
<reference evidence="1" key="2">
    <citation type="submission" date="2005-06" db="EMBL/GenBank/DDBJ databases">
        <title>Sequencing of the draft genome and assembly of Crocosphaera watsonii WH 8501.</title>
        <authorList>
            <consortium name="US DOE Joint Genome Institute (JGI-PGF)"/>
            <person name="Copeland A."/>
            <person name="Lucas S."/>
            <person name="Lapidus A."/>
            <person name="Barry K."/>
            <person name="Detter C."/>
            <person name="Glavina T."/>
            <person name="Hammon N."/>
            <person name="Israni S."/>
            <person name="Pitluck S."/>
            <person name="Richardson P."/>
        </authorList>
    </citation>
    <scope>NUCLEOTIDE SEQUENCE [LARGE SCALE GENOMIC DNA]</scope>
    <source>
        <strain evidence="1">WH 8501</strain>
    </source>
</reference>
<evidence type="ECO:0008006" key="3">
    <source>
        <dbReference type="Google" id="ProtNLM"/>
    </source>
</evidence>
<dbReference type="GO" id="GO:0006508">
    <property type="term" value="P:proteolysis"/>
    <property type="evidence" value="ECO:0007669"/>
    <property type="project" value="InterPro"/>
</dbReference>
<comment type="caution">
    <text evidence="1">The sequence shown here is derived from an EMBL/GenBank/DDBJ whole genome shotgun (WGS) entry which is preliminary data.</text>
</comment>
<dbReference type="GO" id="GO:0005524">
    <property type="term" value="F:ATP binding"/>
    <property type="evidence" value="ECO:0007669"/>
    <property type="project" value="InterPro"/>
</dbReference>
<dbReference type="PANTHER" id="PTHR33471:SF7">
    <property type="entry name" value="ATP-DEPENDENT ZINC METALLOPROTEASE-RELATED"/>
    <property type="match status" value="1"/>
</dbReference>
<sequence>MEQTSLNLVAIAVFVMTLSALLSPVLNISPFIPAATTFAVLGLATVDSFSWGGKGLTLFLDLFTSSEERKRIIHHEAGHFLAAYCLGVPITGYSLTAWETFRQGEKAGIGGVQFDFSLLSDQEKVSRNPLIVERTFTVLMAGIAAEKVIYNNVEGGEEDKQNLRELLKILGLRAELYQQKENWALLQAKNLLIRHQTAYEGLVKLMERRASVEECQQLIQEKMN</sequence>
<dbReference type="EMBL" id="AADV02000001">
    <property type="protein sequence ID" value="EAM53176.1"/>
    <property type="molecule type" value="Genomic_DNA"/>
</dbReference>
<dbReference type="KEGG" id="cwa:CwatDRAFT_6268"/>
<dbReference type="Proteomes" id="UP000003922">
    <property type="component" value="Unassembled WGS sequence"/>
</dbReference>